<keyword evidence="1" id="KW-0812">Transmembrane</keyword>
<evidence type="ECO:0000313" key="3">
    <source>
        <dbReference type="Proteomes" id="UP001501196"/>
    </source>
</evidence>
<feature type="transmembrane region" description="Helical" evidence="1">
    <location>
        <begin position="108"/>
        <end position="127"/>
    </location>
</feature>
<sequence>MLVIAVAVAVAVANLLVHTVHEAHHTVGDAAHPLVDVLCVVVAVASALLSLTALTLASIGGGRGAGGRCRVSWASPELGALANAAVWASIAALAVASSADAFAPLPGGHVTACAVFAGGLGALTGSVHRRAHGQPVYRSFNLVAMLLAAGSLASMSLTDTGEWWASNFSTLGTSDDVAAVWFNAALVLSGGAMAAMSRPLARGLARPEYRPRRGATVVVRILIATIGLALAGVGLVPIDADEVIHNVFASTAGASFFALAAGTPRLVRRMPRALVATSIASLSAEVLTWVVYDRLGWASLTVFEMVAFALVFVWLITLVLTTHPERGDPAAVASPAGAGRTASPGAAAARVIPAPVGPRPGVPLAERMRTGAIAAIALGDPARGMPTRLARST</sequence>
<dbReference type="Proteomes" id="UP001501196">
    <property type="component" value="Unassembled WGS sequence"/>
</dbReference>
<dbReference type="EMBL" id="BAAAPW010000002">
    <property type="protein sequence ID" value="GAA2029635.1"/>
    <property type="molecule type" value="Genomic_DNA"/>
</dbReference>
<feature type="transmembrane region" description="Helical" evidence="1">
    <location>
        <begin position="273"/>
        <end position="292"/>
    </location>
</feature>
<dbReference type="Pfam" id="PF06197">
    <property type="entry name" value="DUF998"/>
    <property type="match status" value="1"/>
</dbReference>
<feature type="transmembrane region" description="Helical" evidence="1">
    <location>
        <begin position="217"/>
        <end position="237"/>
    </location>
</feature>
<name>A0ABP5FM12_9MICO</name>
<feature type="transmembrane region" description="Helical" evidence="1">
    <location>
        <begin position="35"/>
        <end position="57"/>
    </location>
</feature>
<evidence type="ECO:0000256" key="1">
    <source>
        <dbReference type="SAM" id="Phobius"/>
    </source>
</evidence>
<reference evidence="3" key="1">
    <citation type="journal article" date="2019" name="Int. J. Syst. Evol. Microbiol.">
        <title>The Global Catalogue of Microorganisms (GCM) 10K type strain sequencing project: providing services to taxonomists for standard genome sequencing and annotation.</title>
        <authorList>
            <consortium name="The Broad Institute Genomics Platform"/>
            <consortium name="The Broad Institute Genome Sequencing Center for Infectious Disease"/>
            <person name="Wu L."/>
            <person name="Ma J."/>
        </authorList>
    </citation>
    <scope>NUCLEOTIDE SEQUENCE [LARGE SCALE GENOMIC DNA]</scope>
    <source>
        <strain evidence="3">JCM 15672</strain>
    </source>
</reference>
<keyword evidence="1" id="KW-1133">Transmembrane helix</keyword>
<accession>A0ABP5FM12</accession>
<feature type="transmembrane region" description="Helical" evidence="1">
    <location>
        <begin position="178"/>
        <end position="196"/>
    </location>
</feature>
<dbReference type="InterPro" id="IPR009339">
    <property type="entry name" value="DUF998"/>
</dbReference>
<evidence type="ECO:0008006" key="4">
    <source>
        <dbReference type="Google" id="ProtNLM"/>
    </source>
</evidence>
<keyword evidence="1" id="KW-0472">Membrane</keyword>
<organism evidence="2 3">
    <name type="scientific">Agromyces tropicus</name>
    <dbReference type="NCBI Taxonomy" id="555371"/>
    <lineage>
        <taxon>Bacteria</taxon>
        <taxon>Bacillati</taxon>
        <taxon>Actinomycetota</taxon>
        <taxon>Actinomycetes</taxon>
        <taxon>Micrococcales</taxon>
        <taxon>Microbacteriaceae</taxon>
        <taxon>Agromyces</taxon>
    </lineage>
</organism>
<feature type="transmembrane region" description="Helical" evidence="1">
    <location>
        <begin position="139"/>
        <end position="158"/>
    </location>
</feature>
<protein>
    <recommendedName>
        <fullName evidence="4">DUF998 domain-containing protein</fullName>
    </recommendedName>
</protein>
<proteinExistence type="predicted"/>
<feature type="transmembrane region" description="Helical" evidence="1">
    <location>
        <begin position="78"/>
        <end position="96"/>
    </location>
</feature>
<gene>
    <name evidence="2" type="ORF">GCM10009819_11610</name>
</gene>
<keyword evidence="3" id="KW-1185">Reference proteome</keyword>
<evidence type="ECO:0000313" key="2">
    <source>
        <dbReference type="EMBL" id="GAA2029635.1"/>
    </source>
</evidence>
<comment type="caution">
    <text evidence="2">The sequence shown here is derived from an EMBL/GenBank/DDBJ whole genome shotgun (WGS) entry which is preliminary data.</text>
</comment>
<feature type="transmembrane region" description="Helical" evidence="1">
    <location>
        <begin position="298"/>
        <end position="320"/>
    </location>
</feature>
<feature type="transmembrane region" description="Helical" evidence="1">
    <location>
        <begin position="243"/>
        <end position="261"/>
    </location>
</feature>